<dbReference type="PROSITE" id="PS50240">
    <property type="entry name" value="TRYPSIN_DOM"/>
    <property type="match status" value="1"/>
</dbReference>
<accession>A0AB38ZEG9</accession>
<dbReference type="InterPro" id="IPR018114">
    <property type="entry name" value="TRYPSIN_HIS"/>
</dbReference>
<dbReference type="EMBL" id="PP517431">
    <property type="protein sequence ID" value="WXI02681.1"/>
    <property type="molecule type" value="mRNA"/>
</dbReference>
<organism evidence="9">
    <name type="scientific">Oncocephalus sp</name>
    <dbReference type="NCBI Taxonomy" id="2944721"/>
    <lineage>
        <taxon>Eukaryota</taxon>
        <taxon>Metazoa</taxon>
        <taxon>Ecdysozoa</taxon>
        <taxon>Arthropoda</taxon>
        <taxon>Hexapoda</taxon>
        <taxon>Insecta</taxon>
        <taxon>Pterygota</taxon>
        <taxon>Neoptera</taxon>
        <taxon>Paraneoptera</taxon>
        <taxon>Hemiptera</taxon>
        <taxon>Heteroptera</taxon>
        <taxon>Panheteroptera</taxon>
        <taxon>Cimicomorpha</taxon>
        <taxon>Reduviidae</taxon>
        <taxon>Stenopodainae</taxon>
        <taxon>Oncocephalus</taxon>
    </lineage>
</organism>
<comment type="subcellular location">
    <subcellularLocation>
        <location evidence="1">Secreted</location>
    </subcellularLocation>
</comment>
<dbReference type="Pfam" id="PF00089">
    <property type="entry name" value="Trypsin"/>
    <property type="match status" value="1"/>
</dbReference>
<dbReference type="PANTHER" id="PTHR24252">
    <property type="entry name" value="ACROSIN-RELATED"/>
    <property type="match status" value="1"/>
</dbReference>
<feature type="domain" description="Peptidase S1" evidence="8">
    <location>
        <begin position="55"/>
        <end position="291"/>
    </location>
</feature>
<dbReference type="FunFam" id="2.40.10.10:FF:000068">
    <property type="entry name" value="transmembrane protease serine 2"/>
    <property type="match status" value="1"/>
</dbReference>
<dbReference type="PRINTS" id="PR00722">
    <property type="entry name" value="CHYMOTRYPSIN"/>
</dbReference>
<protein>
    <submittedName>
        <fullName evidence="9">Venom S1 protease 9</fullName>
    </submittedName>
</protein>
<feature type="chain" id="PRO_5044192540" evidence="7">
    <location>
        <begin position="22"/>
        <end position="304"/>
    </location>
</feature>
<dbReference type="InterPro" id="IPR001314">
    <property type="entry name" value="Peptidase_S1A"/>
</dbReference>
<reference evidence="9" key="1">
    <citation type="submission" date="2024-03" db="EMBL/GenBank/DDBJ databases">
        <title>Venom adaptation and exaptation during the trophic switch to blood-feeding by kissing bugs (Reduviidae: Triatominae).</title>
        <authorList>
            <person name="Zdenek C.N."/>
            <person name="Cardoso F.C."/>
            <person name="Robinson S.D."/>
            <person name="Mercedes R.S."/>
            <person name="Raidjoe E.R."/>
            <person name="Hernandez-Vargas M.J."/>
            <person name="Jin J."/>
            <person name="Corzo G."/>
            <person name="Vetter I."/>
            <person name="King G.F."/>
            <person name="Fry B.G."/>
            <person name="Walker A."/>
        </authorList>
    </citation>
    <scope>NUCLEOTIDE SEQUENCE</scope>
</reference>
<sequence>MKVYLTVIGVLLLYCGRLSWANSDEDEDSSEYGVVKGEFGTNCTCGTSNKDGERIIGGEEAKKNEWPMIAELNIGGEHLCGGTVVTRRHVVTAAHCAFMSRTLDRIPIEMIDVYVGIHEVRGVEAFNGGDFFGIEEFITHPKYHYIGKEYDIAVIFLDMEIDFSPNIMPACLPLGDEIIVGDNLKVLGWGTTEYQAELGAQVLMKVNIRAVEHKTCQTDYEYYNVKTNICMYTKDKDACQGDSGGPLLWRDPETNRYVLVAATSYGKKCGILPAVNANVIYFLPFIQETIAKTDPTQKTCAKQK</sequence>
<dbReference type="InterPro" id="IPR033116">
    <property type="entry name" value="TRYPSIN_SER"/>
</dbReference>
<evidence type="ECO:0000256" key="6">
    <source>
        <dbReference type="RuleBase" id="RU363034"/>
    </source>
</evidence>
<dbReference type="GO" id="GO:0006508">
    <property type="term" value="P:proteolysis"/>
    <property type="evidence" value="ECO:0007669"/>
    <property type="project" value="UniProtKB-KW"/>
</dbReference>
<dbReference type="InterPro" id="IPR009003">
    <property type="entry name" value="Peptidase_S1_PA"/>
</dbReference>
<keyword evidence="6" id="KW-0720">Serine protease</keyword>
<dbReference type="GO" id="GO:0005576">
    <property type="term" value="C:extracellular region"/>
    <property type="evidence" value="ECO:0007669"/>
    <property type="project" value="UniProtKB-SubCell"/>
</dbReference>
<evidence type="ECO:0000313" key="9">
    <source>
        <dbReference type="EMBL" id="WXI02681.1"/>
    </source>
</evidence>
<evidence type="ECO:0000259" key="8">
    <source>
        <dbReference type="PROSITE" id="PS50240"/>
    </source>
</evidence>
<dbReference type="AlphaFoldDB" id="A0AB38ZEG9"/>
<evidence type="ECO:0000256" key="4">
    <source>
        <dbReference type="ARBA" id="ARBA00023157"/>
    </source>
</evidence>
<dbReference type="CDD" id="cd00190">
    <property type="entry name" value="Tryp_SPc"/>
    <property type="match status" value="1"/>
</dbReference>
<keyword evidence="6" id="KW-0378">Hydrolase</keyword>
<dbReference type="FunFam" id="2.40.10.10:FF:000054">
    <property type="entry name" value="Complement C1r subcomponent"/>
    <property type="match status" value="1"/>
</dbReference>
<keyword evidence="2" id="KW-0964">Secreted</keyword>
<evidence type="ECO:0000256" key="2">
    <source>
        <dbReference type="ARBA" id="ARBA00022525"/>
    </source>
</evidence>
<dbReference type="PROSITE" id="PS00135">
    <property type="entry name" value="TRYPSIN_SER"/>
    <property type="match status" value="1"/>
</dbReference>
<keyword evidence="4" id="KW-1015">Disulfide bond</keyword>
<proteinExistence type="evidence at transcript level"/>
<evidence type="ECO:0000256" key="1">
    <source>
        <dbReference type="ARBA" id="ARBA00004613"/>
    </source>
</evidence>
<evidence type="ECO:0000256" key="7">
    <source>
        <dbReference type="SAM" id="SignalP"/>
    </source>
</evidence>
<keyword evidence="5" id="KW-0325">Glycoprotein</keyword>
<dbReference type="PROSITE" id="PS00134">
    <property type="entry name" value="TRYPSIN_HIS"/>
    <property type="match status" value="1"/>
</dbReference>
<dbReference type="SMART" id="SM00020">
    <property type="entry name" value="Tryp_SPc"/>
    <property type="match status" value="1"/>
</dbReference>
<evidence type="ECO:0000256" key="5">
    <source>
        <dbReference type="ARBA" id="ARBA00023180"/>
    </source>
</evidence>
<evidence type="ECO:0000256" key="3">
    <source>
        <dbReference type="ARBA" id="ARBA00022729"/>
    </source>
</evidence>
<dbReference type="GO" id="GO:0004252">
    <property type="term" value="F:serine-type endopeptidase activity"/>
    <property type="evidence" value="ECO:0007669"/>
    <property type="project" value="InterPro"/>
</dbReference>
<keyword evidence="6 9" id="KW-0645">Protease</keyword>
<dbReference type="Gene3D" id="2.40.10.10">
    <property type="entry name" value="Trypsin-like serine proteases"/>
    <property type="match status" value="1"/>
</dbReference>
<dbReference type="SUPFAM" id="SSF50494">
    <property type="entry name" value="Trypsin-like serine proteases"/>
    <property type="match status" value="1"/>
</dbReference>
<keyword evidence="3 7" id="KW-0732">Signal</keyword>
<dbReference type="InterPro" id="IPR001254">
    <property type="entry name" value="Trypsin_dom"/>
</dbReference>
<dbReference type="PANTHER" id="PTHR24252:SF7">
    <property type="entry name" value="HYALIN"/>
    <property type="match status" value="1"/>
</dbReference>
<dbReference type="InterPro" id="IPR043504">
    <property type="entry name" value="Peptidase_S1_PA_chymotrypsin"/>
</dbReference>
<feature type="signal peptide" evidence="7">
    <location>
        <begin position="1"/>
        <end position="21"/>
    </location>
</feature>
<name>A0AB38ZEG9_9HEMI</name>